<dbReference type="InterPro" id="IPR016084">
    <property type="entry name" value="Haem_Oase-like_multi-hlx"/>
</dbReference>
<dbReference type="SUPFAM" id="SSF48613">
    <property type="entry name" value="Heme oxygenase-like"/>
    <property type="match status" value="1"/>
</dbReference>
<dbReference type="Pfam" id="PF14518">
    <property type="entry name" value="Haem_oxygenas_2"/>
    <property type="match status" value="1"/>
</dbReference>
<gene>
    <name evidence="1" type="ORF">AVDCRST_MAG10-3398</name>
</gene>
<dbReference type="AlphaFoldDB" id="A0A6J4JCW7"/>
<dbReference type="EMBL" id="CADCTB010000207">
    <property type="protein sequence ID" value="CAA9272970.1"/>
    <property type="molecule type" value="Genomic_DNA"/>
</dbReference>
<evidence type="ECO:0008006" key="2">
    <source>
        <dbReference type="Google" id="ProtNLM"/>
    </source>
</evidence>
<dbReference type="Gene3D" id="1.20.910.10">
    <property type="entry name" value="Heme oxygenase-like"/>
    <property type="match status" value="1"/>
</dbReference>
<sequence>MRARIALATPALAAPYARLHESPQLASLYPDYLVFLHTVIRASVPLMVDAAARLSAMPGDPLAPALSSYFERHIPEEEGHDEWLLQDLQILGRSREEVLATVPSVHVAEGVGAQYYWIRHHHPVALLGYIAVLEGQPPTIARVREWIDRTGLPEAAFTTLERHAVADPDHNDDLNALIDSLPLSESHLTCICLSGMATAGSLARALDDVAG</sequence>
<evidence type="ECO:0000313" key="1">
    <source>
        <dbReference type="EMBL" id="CAA9272970.1"/>
    </source>
</evidence>
<protein>
    <recommendedName>
        <fullName evidence="2">Long-chain acyl-CoA synthetase</fullName>
    </recommendedName>
</protein>
<proteinExistence type="predicted"/>
<reference evidence="1" key="1">
    <citation type="submission" date="2020-02" db="EMBL/GenBank/DDBJ databases">
        <authorList>
            <person name="Meier V. D."/>
        </authorList>
    </citation>
    <scope>NUCLEOTIDE SEQUENCE</scope>
    <source>
        <strain evidence="1">AVDCRST_MAG10</strain>
    </source>
</reference>
<accession>A0A6J4JCW7</accession>
<organism evidence="1">
    <name type="scientific">uncultured Acidimicrobiales bacterium</name>
    <dbReference type="NCBI Taxonomy" id="310071"/>
    <lineage>
        <taxon>Bacteria</taxon>
        <taxon>Bacillati</taxon>
        <taxon>Actinomycetota</taxon>
        <taxon>Acidimicrobiia</taxon>
        <taxon>Acidimicrobiales</taxon>
        <taxon>environmental samples</taxon>
    </lineage>
</organism>
<name>A0A6J4JCW7_9ACTN</name>